<reference evidence="1 2" key="2">
    <citation type="journal article" date="2022" name="Mol. Ecol. Resour.">
        <title>The genomes of chicory, endive, great burdock and yacon provide insights into Asteraceae paleo-polyploidization history and plant inulin production.</title>
        <authorList>
            <person name="Fan W."/>
            <person name="Wang S."/>
            <person name="Wang H."/>
            <person name="Wang A."/>
            <person name="Jiang F."/>
            <person name="Liu H."/>
            <person name="Zhao H."/>
            <person name="Xu D."/>
            <person name="Zhang Y."/>
        </authorList>
    </citation>
    <scope>NUCLEOTIDE SEQUENCE [LARGE SCALE GENOMIC DNA]</scope>
    <source>
        <strain evidence="2">cv. Yunnan</strain>
        <tissue evidence="1">Leaves</tissue>
    </source>
</reference>
<reference evidence="2" key="1">
    <citation type="journal article" date="2022" name="Mol. Ecol. Resour.">
        <title>The genomes of chicory, endive, great burdock and yacon provide insights into Asteraceae palaeo-polyploidization history and plant inulin production.</title>
        <authorList>
            <person name="Fan W."/>
            <person name="Wang S."/>
            <person name="Wang H."/>
            <person name="Wang A."/>
            <person name="Jiang F."/>
            <person name="Liu H."/>
            <person name="Zhao H."/>
            <person name="Xu D."/>
            <person name="Zhang Y."/>
        </authorList>
    </citation>
    <scope>NUCLEOTIDE SEQUENCE [LARGE SCALE GENOMIC DNA]</scope>
    <source>
        <strain evidence="2">cv. Yunnan</strain>
    </source>
</reference>
<evidence type="ECO:0000313" key="1">
    <source>
        <dbReference type="EMBL" id="KAI3815097.1"/>
    </source>
</evidence>
<accession>A0ACB9J754</accession>
<evidence type="ECO:0000313" key="2">
    <source>
        <dbReference type="Proteomes" id="UP001056120"/>
    </source>
</evidence>
<comment type="caution">
    <text evidence="1">The sequence shown here is derived from an EMBL/GenBank/DDBJ whole genome shotgun (WGS) entry which is preliminary data.</text>
</comment>
<name>A0ACB9J754_9ASTR</name>
<gene>
    <name evidence="1" type="ORF">L1987_14752</name>
</gene>
<organism evidence="1 2">
    <name type="scientific">Smallanthus sonchifolius</name>
    <dbReference type="NCBI Taxonomy" id="185202"/>
    <lineage>
        <taxon>Eukaryota</taxon>
        <taxon>Viridiplantae</taxon>
        <taxon>Streptophyta</taxon>
        <taxon>Embryophyta</taxon>
        <taxon>Tracheophyta</taxon>
        <taxon>Spermatophyta</taxon>
        <taxon>Magnoliopsida</taxon>
        <taxon>eudicotyledons</taxon>
        <taxon>Gunneridae</taxon>
        <taxon>Pentapetalae</taxon>
        <taxon>asterids</taxon>
        <taxon>campanulids</taxon>
        <taxon>Asterales</taxon>
        <taxon>Asteraceae</taxon>
        <taxon>Asteroideae</taxon>
        <taxon>Heliantheae alliance</taxon>
        <taxon>Millerieae</taxon>
        <taxon>Smallanthus</taxon>
    </lineage>
</organism>
<dbReference type="EMBL" id="CM042022">
    <property type="protein sequence ID" value="KAI3815097.1"/>
    <property type="molecule type" value="Genomic_DNA"/>
</dbReference>
<sequence length="107" mass="11464">MVTGDQSPAGDGTTMNLATALAADRRQMNVGHTDGMMVKPLKSIVRLFEIEDRDVKAAEDGGGVIGSLCCLCTDRYKGAALIPCGHTYCRLIIIGRKFGDENDNMSI</sequence>
<keyword evidence="2" id="KW-1185">Reference proteome</keyword>
<dbReference type="Proteomes" id="UP001056120">
    <property type="component" value="Linkage Group LG05"/>
</dbReference>
<proteinExistence type="predicted"/>
<protein>
    <submittedName>
        <fullName evidence="1">Uncharacterized protein</fullName>
    </submittedName>
</protein>